<feature type="compositionally biased region" description="Low complexity" evidence="3">
    <location>
        <begin position="139"/>
        <end position="151"/>
    </location>
</feature>
<evidence type="ECO:0000256" key="2">
    <source>
        <dbReference type="PROSITE-ProRule" id="PRU00117"/>
    </source>
</evidence>
<feature type="domain" description="K Homology" evidence="4">
    <location>
        <begin position="167"/>
        <end position="233"/>
    </location>
</feature>
<feature type="region of interest" description="Disordered" evidence="3">
    <location>
        <begin position="139"/>
        <end position="162"/>
    </location>
</feature>
<dbReference type="AlphaFoldDB" id="E3MK32"/>
<dbReference type="eggNOG" id="KOG1676">
    <property type="taxonomic scope" value="Eukaryota"/>
</dbReference>
<dbReference type="PANTHER" id="PTHR10288">
    <property type="entry name" value="KH DOMAIN CONTAINING RNA BINDING PROTEIN"/>
    <property type="match status" value="1"/>
</dbReference>
<feature type="domain" description="K Homology" evidence="4">
    <location>
        <begin position="242"/>
        <end position="312"/>
    </location>
</feature>
<proteinExistence type="predicted"/>
<dbReference type="OrthoDB" id="9995375at2759"/>
<dbReference type="InterPro" id="IPR036612">
    <property type="entry name" value="KH_dom_type_1_sf"/>
</dbReference>
<dbReference type="SMART" id="SM00322">
    <property type="entry name" value="KH"/>
    <property type="match status" value="5"/>
</dbReference>
<keyword evidence="6" id="KW-1185">Reference proteome</keyword>
<dbReference type="InParanoid" id="E3MK32"/>
<dbReference type="Proteomes" id="UP000008281">
    <property type="component" value="Unassembled WGS sequence"/>
</dbReference>
<reference evidence="5" key="1">
    <citation type="submission" date="2007-07" db="EMBL/GenBank/DDBJ databases">
        <title>PCAP assembly of the Caenorhabditis remanei genome.</title>
        <authorList>
            <consortium name="The Caenorhabditis remanei Sequencing Consortium"/>
            <person name="Wilson R.K."/>
        </authorList>
    </citation>
    <scope>NUCLEOTIDE SEQUENCE [LARGE SCALE GENOMIC DNA]</scope>
    <source>
        <strain evidence="5">PB4641</strain>
    </source>
</reference>
<evidence type="ECO:0000313" key="5">
    <source>
        <dbReference type="EMBL" id="EFP03910.1"/>
    </source>
</evidence>
<feature type="region of interest" description="Disordered" evidence="3">
    <location>
        <begin position="23"/>
        <end position="55"/>
    </location>
</feature>
<evidence type="ECO:0000256" key="3">
    <source>
        <dbReference type="SAM" id="MobiDB-lite"/>
    </source>
</evidence>
<evidence type="ECO:0000313" key="6">
    <source>
        <dbReference type="Proteomes" id="UP000008281"/>
    </source>
</evidence>
<dbReference type="STRING" id="31234.E3MK32"/>
<dbReference type="InterPro" id="IPR004087">
    <property type="entry name" value="KH_dom"/>
</dbReference>
<keyword evidence="1" id="KW-0677">Repeat</keyword>
<gene>
    <name evidence="5" type="ORF">CRE_28701</name>
</gene>
<feature type="compositionally biased region" description="Basic and acidic residues" evidence="3">
    <location>
        <begin position="45"/>
        <end position="55"/>
    </location>
</feature>
<dbReference type="GO" id="GO:0003723">
    <property type="term" value="F:RNA binding"/>
    <property type="evidence" value="ECO:0007669"/>
    <property type="project" value="UniProtKB-UniRule"/>
</dbReference>
<dbReference type="Pfam" id="PF00013">
    <property type="entry name" value="KH_1"/>
    <property type="match status" value="3"/>
</dbReference>
<feature type="domain" description="K Homology" evidence="4">
    <location>
        <begin position="387"/>
        <end position="455"/>
    </location>
</feature>
<dbReference type="InterPro" id="IPR004088">
    <property type="entry name" value="KH_dom_type_1"/>
</dbReference>
<keyword evidence="2" id="KW-0694">RNA-binding</keyword>
<evidence type="ECO:0000259" key="4">
    <source>
        <dbReference type="SMART" id="SM00322"/>
    </source>
</evidence>
<dbReference type="PROSITE" id="PS50084">
    <property type="entry name" value="KH_TYPE_1"/>
    <property type="match status" value="3"/>
</dbReference>
<dbReference type="CDD" id="cd00105">
    <property type="entry name" value="KH-I"/>
    <property type="match status" value="1"/>
</dbReference>
<name>E3MK32_CAERE</name>
<dbReference type="HOGENOM" id="CLU_479177_0_0_1"/>
<dbReference type="EMBL" id="DS268451">
    <property type="protein sequence ID" value="EFP03910.1"/>
    <property type="molecule type" value="Genomic_DNA"/>
</dbReference>
<evidence type="ECO:0000256" key="1">
    <source>
        <dbReference type="ARBA" id="ARBA00022737"/>
    </source>
</evidence>
<protein>
    <recommendedName>
        <fullName evidence="4">K Homology domain-containing protein</fullName>
    </recommendedName>
</protein>
<sequence length="489" mass="54659">MSERKRTLDDGDKLTPAVKRALIEDSPSAAPISQESSTSTSLARPRTEEIKKSSTEVPERFLNSVSENIHELQMETECNVYISPDITGLTRTVYLQGFKSDIQYAKDRIEELVMSSIGFEPQVSRYEIYKKAHINMYSPRSPSPIRTSSSTQYSPCGAEEPEENEEEHISIEIPASETQCILITEKFGDTLRRLEKATDCAVYTHRERGVIQVTGNNKENVEKAQDKIIELITSSKTPSPEARVSRDMSVPSVFHTKIRGSKRQTFEDICKEHDVQWRLKSFEGSRNEMPIRLTGKEEQVEMVMKEVMELMSELRQEEIIVHSAIVSKVTGANGEMLKLIQEESSALCVFDSETLDDPAEMQKILRIGGTASQVSAAKKMVLDLTDTNARVFLNIPFAVYDAVMGENYKNIKHISEVSGADCSNAIATERKKVIRIEGKAAQVEHAKALLQKLIEAEEAKAKNVDTLVPLTSLILPPPPPPPELPPINP</sequence>
<feature type="compositionally biased region" description="Polar residues" evidence="3">
    <location>
        <begin position="31"/>
        <end position="42"/>
    </location>
</feature>
<accession>E3MK32</accession>
<feature type="domain" description="K Homology" evidence="4">
    <location>
        <begin position="44"/>
        <end position="114"/>
    </location>
</feature>
<dbReference type="SUPFAM" id="SSF54791">
    <property type="entry name" value="Eukaryotic type KH-domain (KH-domain type I)"/>
    <property type="match status" value="5"/>
</dbReference>
<dbReference type="Gene3D" id="3.30.1370.10">
    <property type="entry name" value="K Homology domain, type 1"/>
    <property type="match status" value="4"/>
</dbReference>
<feature type="domain" description="K Homology" evidence="4">
    <location>
        <begin position="313"/>
        <end position="386"/>
    </location>
</feature>
<organism evidence="6">
    <name type="scientific">Caenorhabditis remanei</name>
    <name type="common">Caenorhabditis vulgaris</name>
    <dbReference type="NCBI Taxonomy" id="31234"/>
    <lineage>
        <taxon>Eukaryota</taxon>
        <taxon>Metazoa</taxon>
        <taxon>Ecdysozoa</taxon>
        <taxon>Nematoda</taxon>
        <taxon>Chromadorea</taxon>
        <taxon>Rhabditida</taxon>
        <taxon>Rhabditina</taxon>
        <taxon>Rhabditomorpha</taxon>
        <taxon>Rhabditoidea</taxon>
        <taxon>Rhabditidae</taxon>
        <taxon>Peloderinae</taxon>
        <taxon>Caenorhabditis</taxon>
    </lineage>
</organism>